<dbReference type="InterPro" id="IPR037171">
    <property type="entry name" value="NagB/RpiA_transferase-like"/>
</dbReference>
<dbReference type="AlphaFoldDB" id="A0A1N7KTV1"/>
<comment type="catalytic activity">
    <reaction evidence="1 3">
        <text>aldehydo-D-ribose 5-phosphate = D-ribulose 5-phosphate</text>
        <dbReference type="Rhea" id="RHEA:14657"/>
        <dbReference type="ChEBI" id="CHEBI:58121"/>
        <dbReference type="ChEBI" id="CHEBI:58273"/>
        <dbReference type="EC" id="5.3.1.6"/>
    </reaction>
</comment>
<evidence type="ECO:0000313" key="4">
    <source>
        <dbReference type="EMBL" id="SIS64860.1"/>
    </source>
</evidence>
<dbReference type="EC" id="5.3.1.6" evidence="3"/>
<dbReference type="OrthoDB" id="5870696at2"/>
<dbReference type="SUPFAM" id="SSF75445">
    <property type="entry name" value="D-ribose-5-phosphate isomerase (RpiA), lid domain"/>
    <property type="match status" value="1"/>
</dbReference>
<comment type="pathway">
    <text evidence="3">Carbohydrate degradation; pentose phosphate pathway; D-ribose 5-phosphate from D-ribulose 5-phosphate (non-oxidative stage): step 1/1.</text>
</comment>
<evidence type="ECO:0000256" key="2">
    <source>
        <dbReference type="ARBA" id="ARBA00023235"/>
    </source>
</evidence>
<dbReference type="PANTHER" id="PTHR43748:SF3">
    <property type="entry name" value="RIBOSE-5-PHOSPHATE ISOMERASE 3, CHLOROPLASTIC-RELATED"/>
    <property type="match status" value="1"/>
</dbReference>
<dbReference type="Pfam" id="PF06026">
    <property type="entry name" value="Rib_5-P_isom_A"/>
    <property type="match status" value="1"/>
</dbReference>
<keyword evidence="5" id="KW-1185">Reference proteome</keyword>
<dbReference type="Gene3D" id="3.30.70.260">
    <property type="match status" value="1"/>
</dbReference>
<dbReference type="GO" id="GO:0009052">
    <property type="term" value="P:pentose-phosphate shunt, non-oxidative branch"/>
    <property type="evidence" value="ECO:0007669"/>
    <property type="project" value="UniProtKB-UniRule"/>
</dbReference>
<dbReference type="InterPro" id="IPR004788">
    <property type="entry name" value="Ribose5P_isomerase_type_A"/>
</dbReference>
<dbReference type="GO" id="GO:0004751">
    <property type="term" value="F:ribose-5-phosphate isomerase activity"/>
    <property type="evidence" value="ECO:0007669"/>
    <property type="project" value="UniProtKB-UniRule"/>
</dbReference>
<dbReference type="NCBIfam" id="TIGR00021">
    <property type="entry name" value="rpiA"/>
    <property type="match status" value="1"/>
</dbReference>
<feature type="binding site" evidence="3">
    <location>
        <begin position="25"/>
        <end position="28"/>
    </location>
    <ligand>
        <name>substrate</name>
    </ligand>
</feature>
<sequence>MEKKRTAGEEAAKRIQSGMKVGLGTGSTAYYTIVEVGRRVKEGLDIVAIPTSRDTERLARELGIPLTDFRSCPRLDLTIDGADAVTPDLQLIKGGGGALLREKLVASISDELIIVVDDSKLYDSLSGLVIPIEVVPFAWETTARRIENLGGRWTLRERDGEVFITDNHNYILDTVFDEVPDPAELARRLKLTTGVVESGLFIDMASEVAIGTDDGVIWRTKPGS</sequence>
<accession>A0A1N7KTV1</accession>
<dbReference type="SUPFAM" id="SSF100950">
    <property type="entry name" value="NagB/RpiA/CoA transferase-like"/>
    <property type="match status" value="1"/>
</dbReference>
<organism evidence="4 5">
    <name type="scientific">Alicyclobacillus vulcanalis</name>
    <dbReference type="NCBI Taxonomy" id="252246"/>
    <lineage>
        <taxon>Bacteria</taxon>
        <taxon>Bacillati</taxon>
        <taxon>Bacillota</taxon>
        <taxon>Bacilli</taxon>
        <taxon>Bacillales</taxon>
        <taxon>Alicyclobacillaceae</taxon>
        <taxon>Alicyclobacillus</taxon>
    </lineage>
</organism>
<evidence type="ECO:0000256" key="3">
    <source>
        <dbReference type="HAMAP-Rule" id="MF_00170"/>
    </source>
</evidence>
<feature type="binding site" evidence="3">
    <location>
        <begin position="93"/>
        <end position="96"/>
    </location>
    <ligand>
        <name>substrate</name>
    </ligand>
</feature>
<dbReference type="HAMAP" id="MF_00170">
    <property type="entry name" value="Rib_5P_isom_A"/>
    <property type="match status" value="1"/>
</dbReference>
<feature type="binding site" evidence="3">
    <location>
        <begin position="80"/>
        <end position="83"/>
    </location>
    <ligand>
        <name>substrate</name>
    </ligand>
</feature>
<evidence type="ECO:0000256" key="1">
    <source>
        <dbReference type="ARBA" id="ARBA00001713"/>
    </source>
</evidence>
<name>A0A1N7KTV1_9BACL</name>
<comment type="similarity">
    <text evidence="3">Belongs to the ribose 5-phosphate isomerase family.</text>
</comment>
<evidence type="ECO:0000313" key="5">
    <source>
        <dbReference type="Proteomes" id="UP000186156"/>
    </source>
</evidence>
<dbReference type="NCBIfam" id="NF001924">
    <property type="entry name" value="PRK00702.1"/>
    <property type="match status" value="1"/>
</dbReference>
<dbReference type="UniPathway" id="UPA00115">
    <property type="reaction ID" value="UER00412"/>
</dbReference>
<comment type="subunit">
    <text evidence="3">Homodimer.</text>
</comment>
<dbReference type="RefSeq" id="WP_076345013.1">
    <property type="nucleotide sequence ID" value="NZ_FTOO01000002.1"/>
</dbReference>
<reference evidence="5" key="1">
    <citation type="submission" date="2017-01" db="EMBL/GenBank/DDBJ databases">
        <authorList>
            <person name="Varghese N."/>
            <person name="Submissions S."/>
        </authorList>
    </citation>
    <scope>NUCLEOTIDE SEQUENCE [LARGE SCALE GENOMIC DNA]</scope>
    <source>
        <strain evidence="5">DSM 16176</strain>
    </source>
</reference>
<feature type="binding site" evidence="3">
    <location>
        <position position="120"/>
    </location>
    <ligand>
        <name>substrate</name>
    </ligand>
</feature>
<dbReference type="EMBL" id="FTOO01000002">
    <property type="protein sequence ID" value="SIS64860.1"/>
    <property type="molecule type" value="Genomic_DNA"/>
</dbReference>
<keyword evidence="2 3" id="KW-0413">Isomerase</keyword>
<dbReference type="CDD" id="cd01398">
    <property type="entry name" value="RPI_A"/>
    <property type="match status" value="1"/>
</dbReference>
<dbReference type="FunFam" id="3.40.50.1360:FF:000001">
    <property type="entry name" value="Ribose-5-phosphate isomerase A"/>
    <property type="match status" value="1"/>
</dbReference>
<feature type="active site" description="Proton acceptor" evidence="3">
    <location>
        <position position="102"/>
    </location>
</feature>
<dbReference type="PANTHER" id="PTHR43748">
    <property type="entry name" value="RIBOSE-5-PHOSPHATE ISOMERASE 3, CHLOROPLASTIC-RELATED"/>
    <property type="match status" value="1"/>
</dbReference>
<gene>
    <name evidence="3" type="primary">rpiA</name>
    <name evidence="4" type="ORF">SAMN05421799_102173</name>
</gene>
<protein>
    <recommendedName>
        <fullName evidence="3">Ribose-5-phosphate isomerase A</fullName>
        <ecNumber evidence="3">5.3.1.6</ecNumber>
    </recommendedName>
    <alternativeName>
        <fullName evidence="3">Phosphoriboisomerase A</fullName>
        <shortName evidence="3">PRI</shortName>
    </alternativeName>
</protein>
<dbReference type="STRING" id="252246.SAMN05421799_102173"/>
<dbReference type="Gene3D" id="3.40.50.1360">
    <property type="match status" value="1"/>
</dbReference>
<dbReference type="InterPro" id="IPR050262">
    <property type="entry name" value="Ribose-5P_isomerase"/>
</dbReference>
<dbReference type="InterPro" id="IPR020672">
    <property type="entry name" value="Ribose5P_isomerase_typA_subgr"/>
</dbReference>
<dbReference type="Proteomes" id="UP000186156">
    <property type="component" value="Unassembled WGS sequence"/>
</dbReference>
<proteinExistence type="inferred from homology"/>
<comment type="function">
    <text evidence="3">Catalyzes the reversible conversion of ribose-5-phosphate to ribulose 5-phosphate.</text>
</comment>